<dbReference type="GeneID" id="106466118"/>
<comment type="caution">
    <text evidence="5">Lacks conserved residue(s) required for the propagation of feature annotation.</text>
</comment>
<evidence type="ECO:0000256" key="6">
    <source>
        <dbReference type="SAM" id="SignalP"/>
    </source>
</evidence>
<feature type="binding site" evidence="5">
    <location>
        <position position="383"/>
    </location>
    <ligand>
        <name>Zn(2+)</name>
        <dbReference type="ChEBI" id="CHEBI:29105"/>
        <note>catalytic</note>
    </ligand>
</feature>
<keyword evidence="2" id="KW-0378">Hydrolase</keyword>
<feature type="signal peptide" evidence="6">
    <location>
        <begin position="1"/>
        <end position="19"/>
    </location>
</feature>
<feature type="binding site" evidence="5">
    <location>
        <position position="373"/>
    </location>
    <ligand>
        <name>Zn(2+)</name>
        <dbReference type="ChEBI" id="CHEBI:29105"/>
        <note>catalytic</note>
    </ligand>
</feature>
<proteinExistence type="predicted"/>
<dbReference type="Gene3D" id="3.40.390.10">
    <property type="entry name" value="Collagenase (Catalytic Domain)"/>
    <property type="match status" value="1"/>
</dbReference>
<feature type="domain" description="Peptidase M12B" evidence="7">
    <location>
        <begin position="273"/>
        <end position="444"/>
    </location>
</feature>
<dbReference type="PROSITE" id="PS50215">
    <property type="entry name" value="ADAM_MEPRO"/>
    <property type="match status" value="1"/>
</dbReference>
<accession>A0ABM1T3A5</accession>
<dbReference type="Pfam" id="PF13688">
    <property type="entry name" value="Reprolysin_5"/>
    <property type="match status" value="1"/>
</dbReference>
<reference evidence="9" key="1">
    <citation type="submission" date="2025-08" db="UniProtKB">
        <authorList>
            <consortium name="RefSeq"/>
        </authorList>
    </citation>
    <scope>IDENTIFICATION</scope>
    <source>
        <tissue evidence="9">Muscle</tissue>
    </source>
</reference>
<evidence type="ECO:0000313" key="9">
    <source>
        <dbReference type="RefSeq" id="XP_022250361.1"/>
    </source>
</evidence>
<keyword evidence="5" id="KW-0479">Metal-binding</keyword>
<dbReference type="SUPFAM" id="SSF55486">
    <property type="entry name" value="Metalloproteases ('zincins'), catalytic domain"/>
    <property type="match status" value="1"/>
</dbReference>
<evidence type="ECO:0000313" key="8">
    <source>
        <dbReference type="Proteomes" id="UP000694941"/>
    </source>
</evidence>
<organism evidence="8 9">
    <name type="scientific">Limulus polyphemus</name>
    <name type="common">Atlantic horseshoe crab</name>
    <dbReference type="NCBI Taxonomy" id="6850"/>
    <lineage>
        <taxon>Eukaryota</taxon>
        <taxon>Metazoa</taxon>
        <taxon>Ecdysozoa</taxon>
        <taxon>Arthropoda</taxon>
        <taxon>Chelicerata</taxon>
        <taxon>Merostomata</taxon>
        <taxon>Xiphosura</taxon>
        <taxon>Limulidae</taxon>
        <taxon>Limulus</taxon>
    </lineage>
</organism>
<name>A0ABM1T3A5_LIMPO</name>
<feature type="chain" id="PRO_5046371523" evidence="6">
    <location>
        <begin position="20"/>
        <end position="558"/>
    </location>
</feature>
<evidence type="ECO:0000256" key="4">
    <source>
        <dbReference type="ARBA" id="ARBA00023049"/>
    </source>
</evidence>
<evidence type="ECO:0000259" key="7">
    <source>
        <dbReference type="PROSITE" id="PS50215"/>
    </source>
</evidence>
<keyword evidence="3 5" id="KW-0862">Zinc</keyword>
<protein>
    <submittedName>
        <fullName evidence="9">Uncharacterized protein LOC106466118</fullName>
    </submittedName>
</protein>
<sequence length="558" mass="62978">MTMITRLLLFMFVFSFGGSIPIKEKATILKTDVIHLSTGLVFRNSPAITFVEIYALGRNFTLNLRKSNIIHENFRITEIFGSEKEPSIEREVKVNLDDLKDNIYVDSSTRCVVYYKRNGNSIFMEGLLAENVIITPLTPEFNDYDQVNFPLSSGDSIIDYIEGIPHAVVLSAPKKYLIDDYVIPEVTKTDDLRENFTSNVLYSVDESVLKENFEFDEHSRNADKLQSIAAETNELNHIPEILHPEVLVIMDYAHWKGFEDVSVAALTRYITIFWNVSSKLQPYIEDHRTKLGFVDGKKVVKSINKYAVKWNSSREYDLGILMTGEDLSKEDGSKDYWGLAGVSFIGGACTQNMKIGVAEDEPGTYSGVEIVAHEIGHLLGVVHDGEDMLDFLGGPGASSCSASDGYLMAPVFGGYNDYKWSTCSIKQLRHFFSLGRSKCLRVDKLRNDTLLSAPEQNITPTDMCRELYPQNRENEVQAVILLDNHINSELVKKVLKNKSTKRDNILLSVLKEFKDWICELHATIVCKSLKQVPGDWKLANVTPLCKGEQEKVPPRPSE</sequence>
<feature type="active site" evidence="5">
    <location>
        <position position="374"/>
    </location>
</feature>
<evidence type="ECO:0000256" key="1">
    <source>
        <dbReference type="ARBA" id="ARBA00022670"/>
    </source>
</evidence>
<evidence type="ECO:0000256" key="3">
    <source>
        <dbReference type="ARBA" id="ARBA00022833"/>
    </source>
</evidence>
<keyword evidence="1" id="KW-0645">Protease</keyword>
<dbReference type="PANTHER" id="PTHR11905">
    <property type="entry name" value="ADAM A DISINTEGRIN AND METALLOPROTEASE DOMAIN"/>
    <property type="match status" value="1"/>
</dbReference>
<evidence type="ECO:0000256" key="5">
    <source>
        <dbReference type="PROSITE-ProRule" id="PRU00276"/>
    </source>
</evidence>
<keyword evidence="8" id="KW-1185">Reference proteome</keyword>
<dbReference type="Proteomes" id="UP000694941">
    <property type="component" value="Unplaced"/>
</dbReference>
<evidence type="ECO:0000256" key="2">
    <source>
        <dbReference type="ARBA" id="ARBA00022801"/>
    </source>
</evidence>
<feature type="binding site" evidence="5">
    <location>
        <position position="377"/>
    </location>
    <ligand>
        <name>Zn(2+)</name>
        <dbReference type="ChEBI" id="CHEBI:29105"/>
        <note>catalytic</note>
    </ligand>
</feature>
<dbReference type="PANTHER" id="PTHR11905:SF159">
    <property type="entry name" value="ADAM METALLOPROTEASE"/>
    <property type="match status" value="1"/>
</dbReference>
<gene>
    <name evidence="9" type="primary">LOC106466118</name>
</gene>
<dbReference type="InterPro" id="IPR001590">
    <property type="entry name" value="Peptidase_M12B"/>
</dbReference>
<keyword evidence="4" id="KW-0482">Metalloprotease</keyword>
<keyword evidence="6" id="KW-0732">Signal</keyword>
<dbReference type="InterPro" id="IPR024079">
    <property type="entry name" value="MetalloPept_cat_dom_sf"/>
</dbReference>
<dbReference type="RefSeq" id="XP_022250361.1">
    <property type="nucleotide sequence ID" value="XM_022394653.1"/>
</dbReference>